<comment type="catalytic activity">
    <reaction evidence="4">
        <text>propane + NADH + O2 + H(+) = propan-2-ol + NAD(+) + H2O</text>
        <dbReference type="Rhea" id="RHEA:49992"/>
        <dbReference type="ChEBI" id="CHEBI:15377"/>
        <dbReference type="ChEBI" id="CHEBI:15378"/>
        <dbReference type="ChEBI" id="CHEBI:15379"/>
        <dbReference type="ChEBI" id="CHEBI:17824"/>
        <dbReference type="ChEBI" id="CHEBI:32879"/>
        <dbReference type="ChEBI" id="CHEBI:57540"/>
        <dbReference type="ChEBI" id="CHEBI:57945"/>
        <dbReference type="EC" id="1.14.13.227"/>
    </reaction>
</comment>
<sequence>MSTPTSLRPQKTWSHLAKRRRKPSEYEIVSTNLLWHTRDQEQPWDVAHDGYMADWYRKYRNQSPITHEDWDGFRDPDELVYRTYNILQDGQETYVEGLFDQHNLEEHDKGLDPAWVASLARLYAPGRYLLHTSQMASAYLVHMAQASTISNCAAFQSADQLRLLSHVAYRTAELAKTHPDVGLGRDERRIWEQDPAWQRFRELMECVLATRDWAEAFVALNLVAKPAIDEAFFRQQAVSARRHSDTLFALVAEAALRDSERSRRWSAELVRHMAANPSNVAVINKWLDRWIPLGDAAIDAFCSELPDNPDASARAIAAAAAFRSQLPLGS</sequence>
<keyword evidence="2" id="KW-0560">Oxidoreductase</keyword>
<dbReference type="SUPFAM" id="SSF47240">
    <property type="entry name" value="Ferritin-like"/>
    <property type="match status" value="1"/>
</dbReference>
<protein>
    <recommendedName>
        <fullName evidence="1">propane 2-monooxygenase</fullName>
        <ecNumber evidence="1">1.14.13.227</ecNumber>
    </recommendedName>
</protein>
<dbReference type="EMBL" id="JABBNB010000030">
    <property type="protein sequence ID" value="NMO04112.1"/>
    <property type="molecule type" value="Genomic_DNA"/>
</dbReference>
<evidence type="ECO:0000256" key="4">
    <source>
        <dbReference type="ARBA" id="ARBA00048941"/>
    </source>
</evidence>
<dbReference type="Gene3D" id="1.10.620.20">
    <property type="entry name" value="Ribonucleotide Reductase, subunit A"/>
    <property type="match status" value="1"/>
</dbReference>
<keyword evidence="3 5" id="KW-0503">Monooxygenase</keyword>
<comment type="caution">
    <text evidence="5">The sequence shown here is derived from an EMBL/GenBank/DDBJ whole genome shotgun (WGS) entry which is preliminary data.</text>
</comment>
<organism evidence="5 6">
    <name type="scientific">Gordonia asplenii</name>
    <dbReference type="NCBI Taxonomy" id="2725283"/>
    <lineage>
        <taxon>Bacteria</taxon>
        <taxon>Bacillati</taxon>
        <taxon>Actinomycetota</taxon>
        <taxon>Actinomycetes</taxon>
        <taxon>Mycobacteriales</taxon>
        <taxon>Gordoniaceae</taxon>
        <taxon>Gordonia</taxon>
    </lineage>
</organism>
<dbReference type="InterPro" id="IPR009078">
    <property type="entry name" value="Ferritin-like_SF"/>
</dbReference>
<dbReference type="Proteomes" id="UP000550729">
    <property type="component" value="Unassembled WGS sequence"/>
</dbReference>
<name>A0A848L0W8_9ACTN</name>
<dbReference type="RefSeq" id="WP_170196611.1">
    <property type="nucleotide sequence ID" value="NZ_JABBNB010000030.1"/>
</dbReference>
<keyword evidence="6" id="KW-1185">Reference proteome</keyword>
<dbReference type="InterPro" id="IPR012078">
    <property type="entry name" value="MP_mOase_hydro"/>
</dbReference>
<dbReference type="InterPro" id="IPR012348">
    <property type="entry name" value="RNR-like"/>
</dbReference>
<evidence type="ECO:0000313" key="5">
    <source>
        <dbReference type="EMBL" id="NMO04112.1"/>
    </source>
</evidence>
<evidence type="ECO:0000256" key="3">
    <source>
        <dbReference type="ARBA" id="ARBA00023033"/>
    </source>
</evidence>
<dbReference type="EC" id="1.14.13.227" evidence="1"/>
<dbReference type="AlphaFoldDB" id="A0A848L0W8"/>
<evidence type="ECO:0000256" key="1">
    <source>
        <dbReference type="ARBA" id="ARBA00012710"/>
    </source>
</evidence>
<dbReference type="Pfam" id="PF02332">
    <property type="entry name" value="Phenol_Hydrox"/>
    <property type="match status" value="1"/>
</dbReference>
<evidence type="ECO:0000256" key="2">
    <source>
        <dbReference type="ARBA" id="ARBA00023002"/>
    </source>
</evidence>
<dbReference type="InterPro" id="IPR003430">
    <property type="entry name" value="Phenol_Hydrox"/>
</dbReference>
<evidence type="ECO:0000313" key="6">
    <source>
        <dbReference type="Proteomes" id="UP000550729"/>
    </source>
</evidence>
<accession>A0A848L0W8</accession>
<dbReference type="CDD" id="cd01058">
    <property type="entry name" value="AAMH_B"/>
    <property type="match status" value="1"/>
</dbReference>
<gene>
    <name evidence="5" type="ORF">HH308_23120</name>
</gene>
<proteinExistence type="predicted"/>
<reference evidence="5 6" key="1">
    <citation type="submission" date="2020-04" db="EMBL/GenBank/DDBJ databases">
        <title>Gordonia sp. nov. TBRC 11910.</title>
        <authorList>
            <person name="Suriyachadkun C."/>
        </authorList>
    </citation>
    <scope>NUCLEOTIDE SEQUENCE [LARGE SCALE GENOMIC DNA]</scope>
    <source>
        <strain evidence="5 6">TBRC 11910</strain>
    </source>
</reference>
<dbReference type="PIRSF" id="PIRSF000040">
    <property type="entry name" value="MMOH_comp"/>
    <property type="match status" value="1"/>
</dbReference>
<dbReference type="GO" id="GO:0016709">
    <property type="term" value="F:oxidoreductase activity, acting on paired donors, with incorporation or reduction of molecular oxygen, NAD(P)H as one donor, and incorporation of one atom of oxygen"/>
    <property type="evidence" value="ECO:0007669"/>
    <property type="project" value="InterPro"/>
</dbReference>